<accession>A0AAD6VCL8</accession>
<keyword evidence="3" id="KW-1185">Reference proteome</keyword>
<feature type="region of interest" description="Disordered" evidence="1">
    <location>
        <begin position="571"/>
        <end position="616"/>
    </location>
</feature>
<organism evidence="2 3">
    <name type="scientific">Mycena pura</name>
    <dbReference type="NCBI Taxonomy" id="153505"/>
    <lineage>
        <taxon>Eukaryota</taxon>
        <taxon>Fungi</taxon>
        <taxon>Dikarya</taxon>
        <taxon>Basidiomycota</taxon>
        <taxon>Agaricomycotina</taxon>
        <taxon>Agaricomycetes</taxon>
        <taxon>Agaricomycetidae</taxon>
        <taxon>Agaricales</taxon>
        <taxon>Marasmiineae</taxon>
        <taxon>Mycenaceae</taxon>
        <taxon>Mycena</taxon>
    </lineage>
</organism>
<feature type="compositionally biased region" description="Basic and acidic residues" evidence="1">
    <location>
        <begin position="571"/>
        <end position="583"/>
    </location>
</feature>
<dbReference type="Proteomes" id="UP001219525">
    <property type="component" value="Unassembled WGS sequence"/>
</dbReference>
<comment type="caution">
    <text evidence="2">The sequence shown here is derived from an EMBL/GenBank/DDBJ whole genome shotgun (WGS) entry which is preliminary data.</text>
</comment>
<sequence>MVGVNIQPTTVKKIASAVARLCCIRCLSGASRGCSSLTIPVHVDSDVLVPKDTKDEFGELKSNASSLRRVDATYNIYGVFCQPDAVSPRNGDVLQLLVHGITYTSQYWSPSVEEFRIIPTRPLPVTVGCPPLRAIDWPGVGLSARPVNASDVQYPTCAAALSQVARHLKTGGECSLGWPTTEVRLIFNFGMLQIIQSNLHYRLPVEYNRVHAWVRRLDLLHKCALLALDLAPRHVAPACPAVVDLDLGQRGEHAREERGGRGNDAALVQREDAHGGEAQRRPPRGGKVRGEEGPQRERAELCVGVREKVQRVGEEGVWAKFDEREAREAWRGGGVFLAGAIRRGRRREDVQQVRDERVERLELREAQRRAAGREGVRGGRHVLERADPLVAAQEARARGGADRGCPQADARERGEREPVKNRVPLVRRERDRELQVRERRRVDDDELPGVVRRAERVLHAEGLEGADRWHALAGAVVHVDARGGRLGPAAFVAARRGAPAAQCVGATCEQAVLQHDNRYGAVAGEGAHQLGQSTRDRPRLLRLRDHIGAEIELGVRKARAWGREERHHRVELGDDRGVDEEHAAGQPAEGASAQEERGAQRDEGLDGAEGLDDDMARRELVRGYPLLSEPRARRELVEAPGDLGDAVQRPAVESAEHDGDELVRERGEAAFGAFVAALRGGRGTADSRGHRRAGPGGCPFFEKRHGLER</sequence>
<proteinExistence type="predicted"/>
<name>A0AAD6VCL8_9AGAR</name>
<feature type="compositionally biased region" description="Basic and acidic residues" evidence="1">
    <location>
        <begin position="269"/>
        <end position="280"/>
    </location>
</feature>
<evidence type="ECO:0000256" key="1">
    <source>
        <dbReference type="SAM" id="MobiDB-lite"/>
    </source>
</evidence>
<feature type="compositionally biased region" description="Basic and acidic residues" evidence="1">
    <location>
        <begin position="288"/>
        <end position="297"/>
    </location>
</feature>
<gene>
    <name evidence="2" type="ORF">GGX14DRAFT_395295</name>
</gene>
<reference evidence="2" key="1">
    <citation type="submission" date="2023-03" db="EMBL/GenBank/DDBJ databases">
        <title>Massive genome expansion in bonnet fungi (Mycena s.s.) driven by repeated elements and novel gene families across ecological guilds.</title>
        <authorList>
            <consortium name="Lawrence Berkeley National Laboratory"/>
            <person name="Harder C.B."/>
            <person name="Miyauchi S."/>
            <person name="Viragh M."/>
            <person name="Kuo A."/>
            <person name="Thoen E."/>
            <person name="Andreopoulos B."/>
            <person name="Lu D."/>
            <person name="Skrede I."/>
            <person name="Drula E."/>
            <person name="Henrissat B."/>
            <person name="Morin E."/>
            <person name="Kohler A."/>
            <person name="Barry K."/>
            <person name="LaButti K."/>
            <person name="Morin E."/>
            <person name="Salamov A."/>
            <person name="Lipzen A."/>
            <person name="Mereny Z."/>
            <person name="Hegedus B."/>
            <person name="Baldrian P."/>
            <person name="Stursova M."/>
            <person name="Weitz H."/>
            <person name="Taylor A."/>
            <person name="Grigoriev I.V."/>
            <person name="Nagy L.G."/>
            <person name="Martin F."/>
            <person name="Kauserud H."/>
        </authorList>
    </citation>
    <scope>NUCLEOTIDE SEQUENCE</scope>
    <source>
        <strain evidence="2">9144</strain>
    </source>
</reference>
<evidence type="ECO:0000313" key="2">
    <source>
        <dbReference type="EMBL" id="KAJ7209183.1"/>
    </source>
</evidence>
<feature type="region of interest" description="Disordered" evidence="1">
    <location>
        <begin position="681"/>
        <end position="709"/>
    </location>
</feature>
<feature type="compositionally biased region" description="Basic and acidic residues" evidence="1">
    <location>
        <begin position="594"/>
        <end position="604"/>
    </location>
</feature>
<dbReference type="AlphaFoldDB" id="A0AAD6VCL8"/>
<protein>
    <submittedName>
        <fullName evidence="2">Uncharacterized protein</fullName>
    </submittedName>
</protein>
<feature type="compositionally biased region" description="Basic and acidic residues" evidence="1">
    <location>
        <begin position="409"/>
        <end position="419"/>
    </location>
</feature>
<feature type="region of interest" description="Disordered" evidence="1">
    <location>
        <begin position="394"/>
        <end position="419"/>
    </location>
</feature>
<dbReference type="EMBL" id="JARJCW010000031">
    <property type="protein sequence ID" value="KAJ7209183.1"/>
    <property type="molecule type" value="Genomic_DNA"/>
</dbReference>
<evidence type="ECO:0000313" key="3">
    <source>
        <dbReference type="Proteomes" id="UP001219525"/>
    </source>
</evidence>
<feature type="region of interest" description="Disordered" evidence="1">
    <location>
        <begin position="253"/>
        <end position="297"/>
    </location>
</feature>